<dbReference type="GO" id="GO:0043709">
    <property type="term" value="P:cell adhesion involved in single-species biofilm formation"/>
    <property type="evidence" value="ECO:0007669"/>
    <property type="project" value="TreeGrafter"/>
</dbReference>
<dbReference type="Proteomes" id="UP000315303">
    <property type="component" value="Unassembled WGS sequence"/>
</dbReference>
<evidence type="ECO:0000256" key="2">
    <source>
        <dbReference type="ARBA" id="ARBA00012528"/>
    </source>
</evidence>
<dbReference type="EMBL" id="SAWY01000019">
    <property type="protein sequence ID" value="TPH15739.1"/>
    <property type="molecule type" value="Genomic_DNA"/>
</dbReference>
<dbReference type="CDD" id="cd01949">
    <property type="entry name" value="GGDEF"/>
    <property type="match status" value="1"/>
</dbReference>
<keyword evidence="3" id="KW-0812">Transmembrane</keyword>
<feature type="transmembrane region" description="Helical" evidence="3">
    <location>
        <begin position="153"/>
        <end position="176"/>
    </location>
</feature>
<evidence type="ECO:0000256" key="3">
    <source>
        <dbReference type="SAM" id="Phobius"/>
    </source>
</evidence>
<sequence length="398" mass="44440">MHFDPLATQLLIFIGLLTGTASLAWGVLTYPLGIAPQASARYALANTLVTFGLILSTYRDTTTSYLFWYGADLCVLSGFILLKWGTQQLFKLRSSIRIDSILLLSIGLIMLLTMKPNPSSNIHLGILFSIATFIIFSQLAFEHFSYLKKANGSVIVLIPIVSIACIFLLRAFLLFFAPQSEDQLASITGAEAVPMLWTYVVLTLAINIIMFGNAITRLVDKIRSRAEKDYLTGLMNRRAILLHQERVHNFWLRDNVVYSLILFDLDYFKKINDEFGHAAGDAVLLHVANSLQKVIRVTDTFSRYGGEEFLLLLPATNEEEVLLITKKLKETLSESSLHWHGKLINITASFGCATIEKNDSQQELINRADIAMYKAKSEGRNCYCQAISSTKAESCSAS</sequence>
<keyword evidence="3" id="KW-1133">Transmembrane helix</keyword>
<dbReference type="RefSeq" id="WP_140603137.1">
    <property type="nucleotide sequence ID" value="NZ_SAWY01000019.1"/>
</dbReference>
<dbReference type="InterPro" id="IPR043128">
    <property type="entry name" value="Rev_trsase/Diguanyl_cyclase"/>
</dbReference>
<accession>A0A502KYY4</accession>
<feature type="transmembrane region" description="Helical" evidence="3">
    <location>
        <begin position="6"/>
        <end position="28"/>
    </location>
</feature>
<proteinExistence type="predicted"/>
<comment type="caution">
    <text evidence="5">The sequence shown here is derived from an EMBL/GenBank/DDBJ whole genome shotgun (WGS) entry which is preliminary data.</text>
</comment>
<gene>
    <name evidence="5" type="ORF">EPA86_09210</name>
</gene>
<feature type="transmembrane region" description="Helical" evidence="3">
    <location>
        <begin position="65"/>
        <end position="84"/>
    </location>
</feature>
<evidence type="ECO:0000256" key="1">
    <source>
        <dbReference type="ARBA" id="ARBA00001946"/>
    </source>
</evidence>
<dbReference type="InterPro" id="IPR000160">
    <property type="entry name" value="GGDEF_dom"/>
</dbReference>
<dbReference type="EC" id="2.7.7.65" evidence="2"/>
<comment type="cofactor">
    <cofactor evidence="1">
        <name>Mg(2+)</name>
        <dbReference type="ChEBI" id="CHEBI:18420"/>
    </cofactor>
</comment>
<feature type="transmembrane region" description="Helical" evidence="3">
    <location>
        <begin position="120"/>
        <end position="141"/>
    </location>
</feature>
<reference evidence="5 6" key="1">
    <citation type="submission" date="2019-01" db="EMBL/GenBank/DDBJ databases">
        <title>Litorilituus lipolytica sp. nov., isolated from intertidal sand of the Yellow Sea in China.</title>
        <authorList>
            <person name="Liu A."/>
        </authorList>
    </citation>
    <scope>NUCLEOTIDE SEQUENCE [LARGE SCALE GENOMIC DNA]</scope>
    <source>
        <strain evidence="5 6">RZ04</strain>
    </source>
</reference>
<dbReference type="OrthoDB" id="9813903at2"/>
<keyword evidence="3" id="KW-0472">Membrane</keyword>
<dbReference type="Pfam" id="PF00990">
    <property type="entry name" value="GGDEF"/>
    <property type="match status" value="1"/>
</dbReference>
<dbReference type="Gene3D" id="3.30.70.270">
    <property type="match status" value="1"/>
</dbReference>
<feature type="transmembrane region" description="Helical" evidence="3">
    <location>
        <begin position="96"/>
        <end position="114"/>
    </location>
</feature>
<feature type="domain" description="GGDEF" evidence="4">
    <location>
        <begin position="256"/>
        <end position="388"/>
    </location>
</feature>
<evidence type="ECO:0000259" key="4">
    <source>
        <dbReference type="PROSITE" id="PS50887"/>
    </source>
</evidence>
<feature type="transmembrane region" description="Helical" evidence="3">
    <location>
        <begin position="196"/>
        <end position="215"/>
    </location>
</feature>
<dbReference type="PANTHER" id="PTHR45138">
    <property type="entry name" value="REGULATORY COMPONENTS OF SENSORY TRANSDUCTION SYSTEM"/>
    <property type="match status" value="1"/>
</dbReference>
<dbReference type="GO" id="GO:1902201">
    <property type="term" value="P:negative regulation of bacterial-type flagellum-dependent cell motility"/>
    <property type="evidence" value="ECO:0007669"/>
    <property type="project" value="TreeGrafter"/>
</dbReference>
<dbReference type="GO" id="GO:0005886">
    <property type="term" value="C:plasma membrane"/>
    <property type="evidence" value="ECO:0007669"/>
    <property type="project" value="TreeGrafter"/>
</dbReference>
<dbReference type="NCBIfam" id="TIGR00254">
    <property type="entry name" value="GGDEF"/>
    <property type="match status" value="1"/>
</dbReference>
<name>A0A502KYY4_9GAMM</name>
<organism evidence="5 6">
    <name type="scientific">Litorilituus lipolyticus</name>
    <dbReference type="NCBI Taxonomy" id="2491017"/>
    <lineage>
        <taxon>Bacteria</taxon>
        <taxon>Pseudomonadati</taxon>
        <taxon>Pseudomonadota</taxon>
        <taxon>Gammaproteobacteria</taxon>
        <taxon>Alteromonadales</taxon>
        <taxon>Colwelliaceae</taxon>
        <taxon>Litorilituus</taxon>
    </lineage>
</organism>
<protein>
    <recommendedName>
        <fullName evidence="2">diguanylate cyclase</fullName>
        <ecNumber evidence="2">2.7.7.65</ecNumber>
    </recommendedName>
</protein>
<feature type="transmembrane region" description="Helical" evidence="3">
    <location>
        <begin position="40"/>
        <end position="59"/>
    </location>
</feature>
<dbReference type="AlphaFoldDB" id="A0A502KYY4"/>
<keyword evidence="6" id="KW-1185">Reference proteome</keyword>
<dbReference type="SUPFAM" id="SSF55073">
    <property type="entry name" value="Nucleotide cyclase"/>
    <property type="match status" value="1"/>
</dbReference>
<evidence type="ECO:0000313" key="5">
    <source>
        <dbReference type="EMBL" id="TPH15739.1"/>
    </source>
</evidence>
<dbReference type="PROSITE" id="PS50887">
    <property type="entry name" value="GGDEF"/>
    <property type="match status" value="1"/>
</dbReference>
<dbReference type="GO" id="GO:0052621">
    <property type="term" value="F:diguanylate cyclase activity"/>
    <property type="evidence" value="ECO:0007669"/>
    <property type="project" value="UniProtKB-EC"/>
</dbReference>
<evidence type="ECO:0000313" key="6">
    <source>
        <dbReference type="Proteomes" id="UP000315303"/>
    </source>
</evidence>
<dbReference type="SMART" id="SM00267">
    <property type="entry name" value="GGDEF"/>
    <property type="match status" value="1"/>
</dbReference>
<dbReference type="FunFam" id="3.30.70.270:FF:000001">
    <property type="entry name" value="Diguanylate cyclase domain protein"/>
    <property type="match status" value="1"/>
</dbReference>
<dbReference type="InterPro" id="IPR050469">
    <property type="entry name" value="Diguanylate_Cyclase"/>
</dbReference>
<dbReference type="InterPro" id="IPR029787">
    <property type="entry name" value="Nucleotide_cyclase"/>
</dbReference>
<dbReference type="PANTHER" id="PTHR45138:SF24">
    <property type="entry name" value="DIGUANYLATE CYCLASE DGCC-RELATED"/>
    <property type="match status" value="1"/>
</dbReference>